<accession>A0A3A4KJ21</accession>
<comment type="caution">
    <text evidence="2">The sequence shown here is derived from an EMBL/GenBank/DDBJ whole genome shotgun (WGS) entry which is preliminary data.</text>
</comment>
<dbReference type="Pfam" id="PF18007">
    <property type="entry name" value="Rv3651-like_N"/>
    <property type="match status" value="1"/>
</dbReference>
<name>A0A3A4KJ21_9NOCA</name>
<evidence type="ECO:0000313" key="3">
    <source>
        <dbReference type="Proteomes" id="UP000266677"/>
    </source>
</evidence>
<organism evidence="2 3">
    <name type="scientific">Nocardia panacis</name>
    <dbReference type="NCBI Taxonomy" id="2340916"/>
    <lineage>
        <taxon>Bacteria</taxon>
        <taxon>Bacillati</taxon>
        <taxon>Actinomycetota</taxon>
        <taxon>Actinomycetes</taxon>
        <taxon>Mycobacteriales</taxon>
        <taxon>Nocardiaceae</taxon>
        <taxon>Nocardia</taxon>
    </lineage>
</organism>
<protein>
    <recommendedName>
        <fullName evidence="1">Rv3651-like N-terminal domain-containing protein</fullName>
    </recommendedName>
</protein>
<dbReference type="RefSeq" id="WP_120036951.1">
    <property type="nucleotide sequence ID" value="NZ_QZFU01000006.1"/>
</dbReference>
<reference evidence="2 3" key="1">
    <citation type="submission" date="2018-09" db="EMBL/GenBank/DDBJ databases">
        <title>YIM PH21274 draft genome.</title>
        <authorList>
            <person name="Miao C."/>
        </authorList>
    </citation>
    <scope>NUCLEOTIDE SEQUENCE [LARGE SCALE GENOMIC DNA]</scope>
    <source>
        <strain evidence="2 3">YIM PH 21724</strain>
    </source>
</reference>
<proteinExistence type="predicted"/>
<sequence length="370" mass="40597">MTIETLAPAAMSVVSVGDTPRDFAGWQRVLQRLFAKAPALYDGLTTVALGAAIAAACEDGEVTQLTIRTGSGPHQVKLHPVVGPTGGVHAVRLWLGPASVEPPPVPEAAGVVWDAETQTLLLSREITRLVHGVSDDQYVPRISVAEFFQQVSFDRHADMLDLFYSPEPDGRLQCDVAVGLDTDRPAKWRITGRYRPTEHGDGAWLLIEAAISDDRVARPTLERAGLREAHRRSGTYLAVIQLEHANIAHWLTDPAPWIRWDYLFRPADVFHPDDRDRLIGIGDRLGSGDTAGITVRTLGYWGGYSETSLLLSAYPECSNRQRALAQLVSVAGYLPTSPPQAREDVAALAVRGYDDQLRHRRGGMSRTAMW</sequence>
<evidence type="ECO:0000313" key="2">
    <source>
        <dbReference type="EMBL" id="RJO79870.1"/>
    </source>
</evidence>
<dbReference type="AlphaFoldDB" id="A0A3A4KJ21"/>
<keyword evidence="3" id="KW-1185">Reference proteome</keyword>
<dbReference type="Proteomes" id="UP000266677">
    <property type="component" value="Unassembled WGS sequence"/>
</dbReference>
<gene>
    <name evidence="2" type="ORF">D5S18_00935</name>
</gene>
<dbReference type="InterPro" id="IPR041458">
    <property type="entry name" value="Rv3651-like_N"/>
</dbReference>
<evidence type="ECO:0000259" key="1">
    <source>
        <dbReference type="Pfam" id="PF18007"/>
    </source>
</evidence>
<dbReference type="OrthoDB" id="4567343at2"/>
<feature type="domain" description="Rv3651-like N-terminal" evidence="1">
    <location>
        <begin position="1"/>
        <end position="104"/>
    </location>
</feature>
<dbReference type="EMBL" id="QZFU01000006">
    <property type="protein sequence ID" value="RJO79870.1"/>
    <property type="molecule type" value="Genomic_DNA"/>
</dbReference>